<protein>
    <submittedName>
        <fullName evidence="2">TM0106 family RecB-like putative nuclease</fullName>
    </submittedName>
</protein>
<evidence type="ECO:0000313" key="2">
    <source>
        <dbReference type="EMBL" id="TFB80044.1"/>
    </source>
</evidence>
<dbReference type="InterPro" id="IPR038720">
    <property type="entry name" value="YprB_RNase_H-like_dom"/>
</dbReference>
<name>A0A4R8VA28_9MICO</name>
<keyword evidence="3" id="KW-1185">Reference proteome</keyword>
<dbReference type="Proteomes" id="UP000298488">
    <property type="component" value="Unassembled WGS sequence"/>
</dbReference>
<proteinExistence type="predicted"/>
<dbReference type="RefSeq" id="WP_104095909.1">
    <property type="nucleotide sequence ID" value="NZ_JACHBP010000001.1"/>
</dbReference>
<evidence type="ECO:0000259" key="1">
    <source>
        <dbReference type="Pfam" id="PF13482"/>
    </source>
</evidence>
<dbReference type="NCBIfam" id="TIGR03491">
    <property type="entry name" value="TM0106 family RecB-like putative nuclease"/>
    <property type="match status" value="1"/>
</dbReference>
<reference evidence="2 3" key="1">
    <citation type="submission" date="2019-03" db="EMBL/GenBank/DDBJ databases">
        <title>Genomics of glacier-inhabiting Cryobacterium strains.</title>
        <authorList>
            <person name="Liu Q."/>
            <person name="Xin Y.-H."/>
        </authorList>
    </citation>
    <scope>NUCLEOTIDE SEQUENCE [LARGE SCALE GENOMIC DNA]</scope>
    <source>
        <strain evidence="2 3">CGMCC 1.10440</strain>
    </source>
</reference>
<organism evidence="2 3">
    <name type="scientific">Terrimesophilobacter mesophilus</name>
    <dbReference type="NCBI Taxonomy" id="433647"/>
    <lineage>
        <taxon>Bacteria</taxon>
        <taxon>Bacillati</taxon>
        <taxon>Actinomycetota</taxon>
        <taxon>Actinomycetes</taxon>
        <taxon>Micrococcales</taxon>
        <taxon>Microbacteriaceae</taxon>
        <taxon>Terrimesophilobacter</taxon>
    </lineage>
</organism>
<dbReference type="OrthoDB" id="9757917at2"/>
<accession>A0A4R8VA28</accession>
<gene>
    <name evidence="2" type="ORF">E3N84_08295</name>
</gene>
<dbReference type="AlphaFoldDB" id="A0A4R8VA28"/>
<dbReference type="Pfam" id="PF13482">
    <property type="entry name" value="RNase_H_2"/>
    <property type="match status" value="1"/>
</dbReference>
<dbReference type="InterPro" id="IPR019993">
    <property type="entry name" value="RecB_nuclease_TM0106_put"/>
</dbReference>
<feature type="domain" description="YprB ribonuclease H-like" evidence="1">
    <location>
        <begin position="325"/>
        <end position="516"/>
    </location>
</feature>
<dbReference type="InterPro" id="IPR012337">
    <property type="entry name" value="RNaseH-like_sf"/>
</dbReference>
<evidence type="ECO:0000313" key="3">
    <source>
        <dbReference type="Proteomes" id="UP000298488"/>
    </source>
</evidence>
<dbReference type="EMBL" id="SOFI01000003">
    <property type="protein sequence ID" value="TFB80044.1"/>
    <property type="molecule type" value="Genomic_DNA"/>
</dbReference>
<comment type="caution">
    <text evidence="2">The sequence shown here is derived from an EMBL/GenBank/DDBJ whole genome shotgun (WGS) entry which is preliminary data.</text>
</comment>
<dbReference type="SUPFAM" id="SSF53098">
    <property type="entry name" value="Ribonuclease H-like"/>
    <property type="match status" value="1"/>
</dbReference>
<sequence length="541" mass="60039">MYLLDENTLVTSASDLKLASECEFAFLRMLDYRLGRIDAAPTDDDPMLLKAGELGGVRELAQLAQYREQYGDRVIEIAHPEPRDRDTLRIAASSTLEALQSGAPVVFQGTFFDETEPNRPFIGYADFIVLRPDGRYRVQDTKLARSSKPYMQDQLALYHEQLERLGVPVDDIVEILLGDGTSVEHDIADLRAGLVKRRDRMRELVAEHLAEAGPVEWGDDRYTADRRCVHCVPEAEAVNDVTLVANLLGAQRLKLRAVGIRTVADLAAAIQQPAGGGIPARTYAKLQNQARLQHAAAQHPESLPPLEVVDPALIAALPPHDPGDLFFDFEGDPMSSEGSGDTIEWDLDYLWGVIDVEEQFTPFWAHTLEEEKAALLDFLELVESRLTAYPSMHVYHYASHEITHLKKIAARHDVGEGRVAALIEGGLFVDLLKTVRGALQIGLRSYSLKKIEPLYMGDELRSDDGVTTAVGSVEEYWKAREAMDAGNAAEAQTILDRIADYNRYDCVSTLRLRNWLKSLPEPVSIRPAAPDYSTSGHGVDA</sequence>